<evidence type="ECO:0000256" key="11">
    <source>
        <dbReference type="ARBA" id="ARBA00023136"/>
    </source>
</evidence>
<dbReference type="GO" id="GO:0006508">
    <property type="term" value="P:proteolysis"/>
    <property type="evidence" value="ECO:0007669"/>
    <property type="project" value="UniProtKB-KW"/>
</dbReference>
<dbReference type="Gene3D" id="3.40.710.10">
    <property type="entry name" value="DD-peptidase/beta-lactamase superfamily"/>
    <property type="match status" value="1"/>
</dbReference>
<evidence type="ECO:0000256" key="6">
    <source>
        <dbReference type="ARBA" id="ARBA00022692"/>
    </source>
</evidence>
<dbReference type="GO" id="GO:0071972">
    <property type="term" value="F:peptidoglycan L,D-transpeptidase activity"/>
    <property type="evidence" value="ECO:0007669"/>
    <property type="project" value="TreeGrafter"/>
</dbReference>
<dbReference type="SUPFAM" id="SSF56601">
    <property type="entry name" value="beta-lactamase/transpeptidase-like"/>
    <property type="match status" value="1"/>
</dbReference>
<dbReference type="InterPro" id="IPR050515">
    <property type="entry name" value="Beta-lactam/transpept"/>
</dbReference>
<dbReference type="SUPFAM" id="SSF56519">
    <property type="entry name" value="Penicillin binding protein dimerisation domain"/>
    <property type="match status" value="1"/>
</dbReference>
<evidence type="ECO:0000256" key="7">
    <source>
        <dbReference type="ARBA" id="ARBA00022801"/>
    </source>
</evidence>
<evidence type="ECO:0000256" key="5">
    <source>
        <dbReference type="ARBA" id="ARBA00022670"/>
    </source>
</evidence>
<dbReference type="PANTHER" id="PTHR30627">
    <property type="entry name" value="PEPTIDOGLYCAN D,D-TRANSPEPTIDASE"/>
    <property type="match status" value="1"/>
</dbReference>
<keyword evidence="3" id="KW-1003">Cell membrane</keyword>
<dbReference type="GO" id="GO:0009002">
    <property type="term" value="F:serine-type D-Ala-D-Ala carboxypeptidase activity"/>
    <property type="evidence" value="ECO:0007669"/>
    <property type="project" value="InterPro"/>
</dbReference>
<dbReference type="GO" id="GO:0008658">
    <property type="term" value="F:penicillin binding"/>
    <property type="evidence" value="ECO:0007669"/>
    <property type="project" value="InterPro"/>
</dbReference>
<accession>A0A6J6EHT1</accession>
<keyword evidence="8" id="KW-0133">Cell shape</keyword>
<dbReference type="EMBL" id="CAEZTJ010000140">
    <property type="protein sequence ID" value="CAB4573913.1"/>
    <property type="molecule type" value="Genomic_DNA"/>
</dbReference>
<dbReference type="InterPro" id="IPR012338">
    <property type="entry name" value="Beta-lactam/transpept-like"/>
</dbReference>
<evidence type="ECO:0000256" key="8">
    <source>
        <dbReference type="ARBA" id="ARBA00022960"/>
    </source>
</evidence>
<dbReference type="InterPro" id="IPR005311">
    <property type="entry name" value="PBP_dimer"/>
</dbReference>
<dbReference type="GO" id="GO:0009252">
    <property type="term" value="P:peptidoglycan biosynthetic process"/>
    <property type="evidence" value="ECO:0007669"/>
    <property type="project" value="UniProtKB-KW"/>
</dbReference>
<comment type="subcellular location">
    <subcellularLocation>
        <location evidence="2">Cell membrane</location>
    </subcellularLocation>
    <subcellularLocation>
        <location evidence="1">Membrane</location>
        <topology evidence="1">Single-pass membrane protein</topology>
    </subcellularLocation>
</comment>
<keyword evidence="9" id="KW-0573">Peptidoglycan synthesis</keyword>
<dbReference type="InterPro" id="IPR036138">
    <property type="entry name" value="PBP_dimer_sf"/>
</dbReference>
<feature type="transmembrane region" description="Helical" evidence="13">
    <location>
        <begin position="7"/>
        <end position="29"/>
    </location>
</feature>
<dbReference type="Pfam" id="PF00905">
    <property type="entry name" value="Transpeptidase"/>
    <property type="match status" value="1"/>
</dbReference>
<dbReference type="Gene3D" id="3.90.1310.10">
    <property type="entry name" value="Penicillin-binding protein 2a (Domain 2)"/>
    <property type="match status" value="1"/>
</dbReference>
<name>A0A6J6EHT1_9ZZZZ</name>
<sequence>MKDRSRLTMIVVQVLIASVMVALLGRLYYMQVVDGERYREAALDVQSRDIVTPANRGLIVDNTGVPLAINRAGLEITVDRSIIDKLPDRGASALRRVAAILKLEYQDVFNRTRLCPELEVGERAGCWNGTRYQPIPITKSATERQAFAIIERSDQFPGVDASPVSIRYYPSIADENAAHLLGYIGPVTEEDLNLASEESAERPKFYRNELIGKAGIELQYDDQLRGVPGVRTVIVDRRESVTRQSRDLSPRPGNNLVLNINAKIQAAVERELAASIQRGKSLGRRSDSGAAIVMDMQGRVVAIASYPTYDPNIWENGITVAQARRLYSEAAAVPALSRATQGAFAPASTFKVVSTAAAIRAGYRLDQRFNCPSEVQIGTRTFRNFDSKALGVIGFERSLALSCDSMWYQIAYDEWVRDGGLRPKENPNDHFFTTARLFGFGQKTGIDLPSEIAGRLPDRDWKEAWYQENKDFYCNYRERAKKSQLTPLLIEIARENCLDGNKVRAGDAVNFSIGQGDLLATPLQMAMIYAALGNGGTLYRPQIARAIVDPEGKVIREFTPEAIGTLPVNKRTLRSIQVGLRQVVTAGTATGAFAGLRTEVSGKTGTGQVFGRNLDGSAKDDTSWFASYAPTKKPVYTVVMMVSQGGFGGSTSGVGVRRIYEQIFGEAGKRAVTPRGVPDRLPTIDVTRSLKQATKEADQSNMGGADDN</sequence>
<dbReference type="Pfam" id="PF03717">
    <property type="entry name" value="PBP_dimer"/>
    <property type="match status" value="1"/>
</dbReference>
<evidence type="ECO:0000313" key="16">
    <source>
        <dbReference type="EMBL" id="CAB4573913.1"/>
    </source>
</evidence>
<keyword evidence="11 13" id="KW-0472">Membrane</keyword>
<proteinExistence type="predicted"/>
<dbReference type="GO" id="GO:0071555">
    <property type="term" value="P:cell wall organization"/>
    <property type="evidence" value="ECO:0007669"/>
    <property type="project" value="UniProtKB-KW"/>
</dbReference>
<keyword evidence="5" id="KW-0645">Protease</keyword>
<evidence type="ECO:0000256" key="13">
    <source>
        <dbReference type="SAM" id="Phobius"/>
    </source>
</evidence>
<evidence type="ECO:0000256" key="2">
    <source>
        <dbReference type="ARBA" id="ARBA00004236"/>
    </source>
</evidence>
<protein>
    <submittedName>
        <fullName evidence="16">Unannotated protein</fullName>
    </submittedName>
</protein>
<organism evidence="16">
    <name type="scientific">freshwater metagenome</name>
    <dbReference type="NCBI Taxonomy" id="449393"/>
    <lineage>
        <taxon>unclassified sequences</taxon>
        <taxon>metagenomes</taxon>
        <taxon>ecological metagenomes</taxon>
    </lineage>
</organism>
<evidence type="ECO:0000256" key="9">
    <source>
        <dbReference type="ARBA" id="ARBA00022984"/>
    </source>
</evidence>
<keyword evidence="6 13" id="KW-0812">Transmembrane</keyword>
<evidence type="ECO:0000256" key="4">
    <source>
        <dbReference type="ARBA" id="ARBA00022519"/>
    </source>
</evidence>
<dbReference type="InterPro" id="IPR001460">
    <property type="entry name" value="PCN-bd_Tpept"/>
</dbReference>
<dbReference type="NCBIfam" id="TIGR03423">
    <property type="entry name" value="pbp2_mrdA"/>
    <property type="match status" value="1"/>
</dbReference>
<evidence type="ECO:0000256" key="10">
    <source>
        <dbReference type="ARBA" id="ARBA00022989"/>
    </source>
</evidence>
<feature type="domain" description="Penicillin-binding protein dimerisation" evidence="15">
    <location>
        <begin position="52"/>
        <end position="244"/>
    </location>
</feature>
<evidence type="ECO:0000256" key="1">
    <source>
        <dbReference type="ARBA" id="ARBA00004167"/>
    </source>
</evidence>
<dbReference type="GO" id="GO:0005886">
    <property type="term" value="C:plasma membrane"/>
    <property type="evidence" value="ECO:0007669"/>
    <property type="project" value="UniProtKB-SubCell"/>
</dbReference>
<reference evidence="16" key="1">
    <citation type="submission" date="2020-05" db="EMBL/GenBank/DDBJ databases">
        <authorList>
            <person name="Chiriac C."/>
            <person name="Salcher M."/>
            <person name="Ghai R."/>
            <person name="Kavagutti S V."/>
        </authorList>
    </citation>
    <scope>NUCLEOTIDE SEQUENCE</scope>
</reference>
<keyword evidence="7" id="KW-0378">Hydrolase</keyword>
<keyword evidence="12" id="KW-0961">Cell wall biogenesis/degradation</keyword>
<dbReference type="InterPro" id="IPR017790">
    <property type="entry name" value="Penicillin-binding_protein_2"/>
</dbReference>
<evidence type="ECO:0000259" key="15">
    <source>
        <dbReference type="Pfam" id="PF03717"/>
    </source>
</evidence>
<evidence type="ECO:0000256" key="12">
    <source>
        <dbReference type="ARBA" id="ARBA00023316"/>
    </source>
</evidence>
<feature type="domain" description="Penicillin-binding protein transpeptidase" evidence="14">
    <location>
        <begin position="289"/>
        <end position="659"/>
    </location>
</feature>
<keyword evidence="4" id="KW-0997">Cell inner membrane</keyword>
<dbReference type="AlphaFoldDB" id="A0A6J6EHT1"/>
<dbReference type="GO" id="GO:0008360">
    <property type="term" value="P:regulation of cell shape"/>
    <property type="evidence" value="ECO:0007669"/>
    <property type="project" value="UniProtKB-KW"/>
</dbReference>
<keyword evidence="10 13" id="KW-1133">Transmembrane helix</keyword>
<evidence type="ECO:0000259" key="14">
    <source>
        <dbReference type="Pfam" id="PF00905"/>
    </source>
</evidence>
<evidence type="ECO:0000256" key="3">
    <source>
        <dbReference type="ARBA" id="ARBA00022475"/>
    </source>
</evidence>
<dbReference type="PANTHER" id="PTHR30627:SF2">
    <property type="entry name" value="PEPTIDOGLYCAN D,D-TRANSPEPTIDASE MRDA"/>
    <property type="match status" value="1"/>
</dbReference>
<gene>
    <name evidence="16" type="ORF">UFOPK1650_00870</name>
</gene>